<evidence type="ECO:0000256" key="4">
    <source>
        <dbReference type="RuleBase" id="RU364012"/>
    </source>
</evidence>
<dbReference type="Proteomes" id="UP000236161">
    <property type="component" value="Unassembled WGS sequence"/>
</dbReference>
<name>A0A2I0B1E3_9ASPA</name>
<dbReference type="GO" id="GO:0030154">
    <property type="term" value="P:cell differentiation"/>
    <property type="evidence" value="ECO:0007669"/>
    <property type="project" value="UniProtKB-KW"/>
</dbReference>
<evidence type="ECO:0000256" key="1">
    <source>
        <dbReference type="ARBA" id="ARBA00008956"/>
    </source>
</evidence>
<dbReference type="GO" id="GO:0009908">
    <property type="term" value="P:flower development"/>
    <property type="evidence" value="ECO:0007669"/>
    <property type="project" value="UniProtKB-KW"/>
</dbReference>
<feature type="compositionally biased region" description="Acidic residues" evidence="6">
    <location>
        <begin position="1"/>
        <end position="45"/>
    </location>
</feature>
<feature type="compositionally biased region" description="Basic and acidic residues" evidence="6">
    <location>
        <begin position="46"/>
        <end position="57"/>
    </location>
</feature>
<dbReference type="EMBL" id="KZ451928">
    <property type="protein sequence ID" value="PKA61616.1"/>
    <property type="molecule type" value="Genomic_DNA"/>
</dbReference>
<feature type="region of interest" description="Disordered" evidence="6">
    <location>
        <begin position="1"/>
        <end position="83"/>
    </location>
</feature>
<reference evidence="7 8" key="1">
    <citation type="journal article" date="2017" name="Nature">
        <title>The Apostasia genome and the evolution of orchids.</title>
        <authorList>
            <person name="Zhang G.Q."/>
            <person name="Liu K.W."/>
            <person name="Li Z."/>
            <person name="Lohaus R."/>
            <person name="Hsiao Y.Y."/>
            <person name="Niu S.C."/>
            <person name="Wang J.Y."/>
            <person name="Lin Y.C."/>
            <person name="Xu Q."/>
            <person name="Chen L.J."/>
            <person name="Yoshida K."/>
            <person name="Fujiwara S."/>
            <person name="Wang Z.W."/>
            <person name="Zhang Y.Q."/>
            <person name="Mitsuda N."/>
            <person name="Wang M."/>
            <person name="Liu G.H."/>
            <person name="Pecoraro L."/>
            <person name="Huang H.X."/>
            <person name="Xiao X.J."/>
            <person name="Lin M."/>
            <person name="Wu X.Y."/>
            <person name="Wu W.L."/>
            <person name="Chen Y.Y."/>
            <person name="Chang S.B."/>
            <person name="Sakamoto S."/>
            <person name="Ohme-Takagi M."/>
            <person name="Yagi M."/>
            <person name="Zeng S.J."/>
            <person name="Shen C.Y."/>
            <person name="Yeh C.M."/>
            <person name="Luo Y.B."/>
            <person name="Tsai W.C."/>
            <person name="Van de Peer Y."/>
            <person name="Liu Z.J."/>
        </authorList>
    </citation>
    <scope>NUCLEOTIDE SEQUENCE [LARGE SCALE GENOMIC DNA]</scope>
    <source>
        <strain evidence="8">cv. Shenzhen</strain>
        <tissue evidence="7">Stem</tissue>
    </source>
</reference>
<dbReference type="AlphaFoldDB" id="A0A2I0B1E3"/>
<evidence type="ECO:0000256" key="5">
    <source>
        <dbReference type="SAM" id="Coils"/>
    </source>
</evidence>
<sequence length="604" mass="67517">MPTREEFEEDMVEEMEEEEEEQEDYEEYEEEEEEEIEEEIEEEAEQKEASKEEHSPSHEQSAAADASGDGVHPTVPSLRHSVSELSRHAEPACLRSVSELQKLHGAISEFLNQWNSLNSSLDSIVASIETGFRQFDALPAEVKDDRSKLQIICETMDGRELRRYVANNLSDIDRLRRDVPEAIRRSPNPGRLVLDAMGRFYLQGSAAFENSGSLVSARRHGILVLELYLLSGCRTEDSSVNEEATMAATEWKRRIIREGGTKAASPVDALGLVLLMACFGVPSEITPKVFYHLLRLSNLKKKADVFRRSHIFVQKIPVVIKKLLSKELFVEAADLSCYFGLEDNFPPLPLISSFMEKLHAGPPKKRQGRLSPNSLKNDYLKQLYGLRSVFFFLNDHNLDATKIQGEPIGQRIAKLEEKIGEAIAEKNLKRKNDEIESYKKSHSPAKKPFASTSVGSQVIYPMTMNQPNLLAAAPPLLDSSGFGTAARSMVSNTAAGQPYSWNSMPSTGSGHSSFSYQERSDLATAPQNFYQPEASALQNLYRPEASIASRNFYRPDTSSVGRGVGYPGTSLYHFADKVIRRDSPYTDRSRSNNPPAASAYTGHH</sequence>
<dbReference type="InterPro" id="IPR012474">
    <property type="entry name" value="Frigida"/>
</dbReference>
<dbReference type="OrthoDB" id="776053at2759"/>
<evidence type="ECO:0000313" key="7">
    <source>
        <dbReference type="EMBL" id="PKA61616.1"/>
    </source>
</evidence>
<dbReference type="STRING" id="1088818.A0A2I0B1E3"/>
<evidence type="ECO:0000256" key="6">
    <source>
        <dbReference type="SAM" id="MobiDB-lite"/>
    </source>
</evidence>
<feature type="region of interest" description="Disordered" evidence="6">
    <location>
        <begin position="582"/>
        <end position="604"/>
    </location>
</feature>
<dbReference type="PANTHER" id="PTHR31791:SF49">
    <property type="entry name" value="INACTIVE PROTEIN FRIGIDA"/>
    <property type="match status" value="1"/>
</dbReference>
<gene>
    <name evidence="7" type="primary">FRI</name>
    <name evidence="7" type="ORF">AXF42_Ash018229</name>
</gene>
<protein>
    <recommendedName>
        <fullName evidence="4">FRIGIDA-like protein</fullName>
    </recommendedName>
</protein>
<evidence type="ECO:0000313" key="8">
    <source>
        <dbReference type="Proteomes" id="UP000236161"/>
    </source>
</evidence>
<keyword evidence="8" id="KW-1185">Reference proteome</keyword>
<keyword evidence="5" id="KW-0175">Coiled coil</keyword>
<keyword evidence="3 4" id="KW-0287">Flowering</keyword>
<dbReference type="PANTHER" id="PTHR31791">
    <property type="entry name" value="FRIGIDA-LIKE PROTEIN 3-RELATED"/>
    <property type="match status" value="1"/>
</dbReference>
<accession>A0A2I0B1E3</accession>
<comment type="similarity">
    <text evidence="1 4">Belongs to the Frigida family.</text>
</comment>
<organism evidence="7 8">
    <name type="scientific">Apostasia shenzhenica</name>
    <dbReference type="NCBI Taxonomy" id="1088818"/>
    <lineage>
        <taxon>Eukaryota</taxon>
        <taxon>Viridiplantae</taxon>
        <taxon>Streptophyta</taxon>
        <taxon>Embryophyta</taxon>
        <taxon>Tracheophyta</taxon>
        <taxon>Spermatophyta</taxon>
        <taxon>Magnoliopsida</taxon>
        <taxon>Liliopsida</taxon>
        <taxon>Asparagales</taxon>
        <taxon>Orchidaceae</taxon>
        <taxon>Apostasioideae</taxon>
        <taxon>Apostasia</taxon>
    </lineage>
</organism>
<evidence type="ECO:0000256" key="3">
    <source>
        <dbReference type="ARBA" id="ARBA00023089"/>
    </source>
</evidence>
<proteinExistence type="inferred from homology"/>
<feature type="coiled-coil region" evidence="5">
    <location>
        <begin position="412"/>
        <end position="441"/>
    </location>
</feature>
<keyword evidence="2 4" id="KW-0221">Differentiation</keyword>
<keyword evidence="4" id="KW-0217">Developmental protein</keyword>
<dbReference type="Pfam" id="PF07899">
    <property type="entry name" value="Frigida"/>
    <property type="match status" value="1"/>
</dbReference>
<evidence type="ECO:0000256" key="2">
    <source>
        <dbReference type="ARBA" id="ARBA00022782"/>
    </source>
</evidence>